<dbReference type="AlphaFoldDB" id="A0A0R2DL34"/>
<sequence length="86" mass="10389">MKGLDDNHRRVQRIIQVNHLQARSHNKIKQFLSWSVRKIAKNQFKHRFDAQKPYQKLIADVSEFRYGKADIKQCVYLSPVLDLYYR</sequence>
<organism evidence="1 2">
    <name type="scientific">Holzapfeliella floricola DSM 23037 = JCM 16512</name>
    <dbReference type="NCBI Taxonomy" id="1423744"/>
    <lineage>
        <taxon>Bacteria</taxon>
        <taxon>Bacillati</taxon>
        <taxon>Bacillota</taxon>
        <taxon>Bacilli</taxon>
        <taxon>Lactobacillales</taxon>
        <taxon>Lactobacillaceae</taxon>
        <taxon>Holzapfeliella</taxon>
    </lineage>
</organism>
<evidence type="ECO:0008006" key="3">
    <source>
        <dbReference type="Google" id="ProtNLM"/>
    </source>
</evidence>
<accession>A0A0R2DL34</accession>
<evidence type="ECO:0000313" key="1">
    <source>
        <dbReference type="EMBL" id="KRN04832.1"/>
    </source>
</evidence>
<protein>
    <recommendedName>
        <fullName evidence="3">Transposase</fullName>
    </recommendedName>
</protein>
<keyword evidence="2" id="KW-1185">Reference proteome</keyword>
<dbReference type="STRING" id="1423744.FC86_GL001190"/>
<dbReference type="PATRIC" id="fig|1423744.4.peg.1220"/>
<dbReference type="OrthoDB" id="9781005at2"/>
<dbReference type="RefSeq" id="WP_056974145.1">
    <property type="nucleotide sequence ID" value="NZ_AYZL01000006.1"/>
</dbReference>
<dbReference type="EMBL" id="AYZL01000006">
    <property type="protein sequence ID" value="KRN04832.1"/>
    <property type="molecule type" value="Genomic_DNA"/>
</dbReference>
<gene>
    <name evidence="1" type="ORF">FC86_GL001190</name>
</gene>
<proteinExistence type="predicted"/>
<reference evidence="1 2" key="1">
    <citation type="journal article" date="2015" name="Genome Announc.">
        <title>Expanding the biotechnology potential of lactobacilli through comparative genomics of 213 strains and associated genera.</title>
        <authorList>
            <person name="Sun Z."/>
            <person name="Harris H.M."/>
            <person name="McCann A."/>
            <person name="Guo C."/>
            <person name="Argimon S."/>
            <person name="Zhang W."/>
            <person name="Yang X."/>
            <person name="Jeffery I.B."/>
            <person name="Cooney J.C."/>
            <person name="Kagawa T.F."/>
            <person name="Liu W."/>
            <person name="Song Y."/>
            <person name="Salvetti E."/>
            <person name="Wrobel A."/>
            <person name="Rasinkangas P."/>
            <person name="Parkhill J."/>
            <person name="Rea M.C."/>
            <person name="O'Sullivan O."/>
            <person name="Ritari J."/>
            <person name="Douillard F.P."/>
            <person name="Paul Ross R."/>
            <person name="Yang R."/>
            <person name="Briner A.E."/>
            <person name="Felis G.E."/>
            <person name="de Vos W.M."/>
            <person name="Barrangou R."/>
            <person name="Klaenhammer T.R."/>
            <person name="Caufield P.W."/>
            <person name="Cui Y."/>
            <person name="Zhang H."/>
            <person name="O'Toole P.W."/>
        </authorList>
    </citation>
    <scope>NUCLEOTIDE SEQUENCE [LARGE SCALE GENOMIC DNA]</scope>
    <source>
        <strain evidence="1 2">DSM 23037</strain>
    </source>
</reference>
<evidence type="ECO:0000313" key="2">
    <source>
        <dbReference type="Proteomes" id="UP000051378"/>
    </source>
</evidence>
<name>A0A0R2DL34_9LACO</name>
<comment type="caution">
    <text evidence="1">The sequence shown here is derived from an EMBL/GenBank/DDBJ whole genome shotgun (WGS) entry which is preliminary data.</text>
</comment>
<dbReference type="Proteomes" id="UP000051378">
    <property type="component" value="Unassembled WGS sequence"/>
</dbReference>